<accession>A0A075R4L9</accession>
<name>A0A075R4L9_BRELA</name>
<dbReference type="InterPro" id="IPR035901">
    <property type="entry name" value="GIY-YIG_endonuc_sf"/>
</dbReference>
<dbReference type="KEGG" id="blr:BRLA_c018110"/>
<sequence length="84" mass="10196">MIIIGDKSYIGKDSRIHKKTRCREHSWQLKRGIHHNLKMQKAFNENKNIEYNELEIFEDIDDNALCQREIYYINKYGTSTYRNN</sequence>
<reference evidence="1 2" key="1">
    <citation type="journal article" date="2011" name="J. Bacteriol.">
        <title>Genome sequence of Brevibacillus laterosporus LMG 15441, a pathogen of invertebrates.</title>
        <authorList>
            <person name="Djukic M."/>
            <person name="Poehlein A."/>
            <person name="Thurmer A."/>
            <person name="Daniel R."/>
        </authorList>
    </citation>
    <scope>NUCLEOTIDE SEQUENCE [LARGE SCALE GENOMIC DNA]</scope>
    <source>
        <strain evidence="1 2">LMG 15441</strain>
    </source>
</reference>
<keyword evidence="2" id="KW-1185">Reference proteome</keyword>
<dbReference type="SUPFAM" id="SSF82771">
    <property type="entry name" value="GIY-YIG endonuclease"/>
    <property type="match status" value="1"/>
</dbReference>
<dbReference type="Proteomes" id="UP000005850">
    <property type="component" value="Chromosome"/>
</dbReference>
<dbReference type="EMBL" id="CP007806">
    <property type="protein sequence ID" value="AIG26133.1"/>
    <property type="molecule type" value="Genomic_DNA"/>
</dbReference>
<evidence type="ECO:0000313" key="1">
    <source>
        <dbReference type="EMBL" id="AIG26133.1"/>
    </source>
</evidence>
<dbReference type="AlphaFoldDB" id="A0A075R4L9"/>
<gene>
    <name evidence="1" type="ORF">BRLA_c018110</name>
</gene>
<protein>
    <submittedName>
        <fullName evidence="1">GIY-YIG catalytic domain-containing protein</fullName>
    </submittedName>
</protein>
<evidence type="ECO:0000313" key="2">
    <source>
        <dbReference type="Proteomes" id="UP000005850"/>
    </source>
</evidence>
<proteinExistence type="predicted"/>
<dbReference type="HOGENOM" id="CLU_2521114_0_0_9"/>
<organism evidence="1 2">
    <name type="scientific">Brevibacillus laterosporus LMG 15441</name>
    <dbReference type="NCBI Taxonomy" id="1042163"/>
    <lineage>
        <taxon>Bacteria</taxon>
        <taxon>Bacillati</taxon>
        <taxon>Bacillota</taxon>
        <taxon>Bacilli</taxon>
        <taxon>Bacillales</taxon>
        <taxon>Paenibacillaceae</taxon>
        <taxon>Brevibacillus</taxon>
    </lineage>
</organism>
<dbReference type="Gene3D" id="3.40.1440.10">
    <property type="entry name" value="GIY-YIG endonuclease"/>
    <property type="match status" value="1"/>
</dbReference>